<evidence type="ECO:0000313" key="2">
    <source>
        <dbReference type="Proteomes" id="UP000008541"/>
    </source>
</evidence>
<dbReference type="HOGENOM" id="CLU_3231628_0_0_9"/>
<reference evidence="1 2" key="1">
    <citation type="journal article" date="2007" name="PLoS ONE">
        <title>Analysis of the neurotoxin complex genes in Clostridium botulinum A1-A4 and B1 strains: BoNT/A3, /Ba4 and /B1 clusters are located within plasmids.</title>
        <authorList>
            <person name="Smith T.J."/>
            <person name="Hill K.K."/>
            <person name="Foley B.T."/>
            <person name="Detter J.C."/>
            <person name="Munk A.C."/>
            <person name="Bruce D.C."/>
            <person name="Doggett N.A."/>
            <person name="Smith L.A."/>
            <person name="Marks J.D."/>
            <person name="Xie G."/>
            <person name="Brettin T.S."/>
        </authorList>
    </citation>
    <scope>NUCLEOTIDE SEQUENCE [LARGE SCALE GENOMIC DNA]</scope>
    <source>
        <strain evidence="2">Okra / Type B1</strain>
    </source>
</reference>
<accession>B1IGJ5</accession>
<organism evidence="1 2">
    <name type="scientific">Clostridium botulinum (strain Okra / Type B1)</name>
    <dbReference type="NCBI Taxonomy" id="498213"/>
    <lineage>
        <taxon>Bacteria</taxon>
        <taxon>Bacillati</taxon>
        <taxon>Bacillota</taxon>
        <taxon>Clostridia</taxon>
        <taxon>Eubacteriales</taxon>
        <taxon>Clostridiaceae</taxon>
        <taxon>Clostridium</taxon>
    </lineage>
</organism>
<protein>
    <submittedName>
        <fullName evidence="1">Uncharacterized protein</fullName>
    </submittedName>
</protein>
<evidence type="ECO:0000313" key="1">
    <source>
        <dbReference type="EMBL" id="ACA45008.1"/>
    </source>
</evidence>
<dbReference type="Proteomes" id="UP000008541">
    <property type="component" value="Chromosome"/>
</dbReference>
<proteinExistence type="predicted"/>
<dbReference type="AlphaFoldDB" id="B1IGJ5"/>
<sequence length="43" mass="5093">MYRVEEHNFRFSSVIIVLRKSNTTSQCPYNIELVSIYNAKLNN</sequence>
<name>B1IGJ5_CLOBK</name>
<gene>
    <name evidence="1" type="ordered locus">CLD_3762</name>
</gene>
<dbReference type="EMBL" id="CP000939">
    <property type="protein sequence ID" value="ACA45008.1"/>
    <property type="molecule type" value="Genomic_DNA"/>
</dbReference>
<dbReference type="KEGG" id="cbb:CLD_3762"/>